<organism evidence="1 2">
    <name type="scientific">Actinoplanes subglobosus</name>
    <dbReference type="NCBI Taxonomy" id="1547892"/>
    <lineage>
        <taxon>Bacteria</taxon>
        <taxon>Bacillati</taxon>
        <taxon>Actinomycetota</taxon>
        <taxon>Actinomycetes</taxon>
        <taxon>Micromonosporales</taxon>
        <taxon>Micromonosporaceae</taxon>
        <taxon>Actinoplanes</taxon>
    </lineage>
</organism>
<protein>
    <submittedName>
        <fullName evidence="1">DUF1877 family protein</fullName>
    </submittedName>
</protein>
<reference evidence="2" key="1">
    <citation type="journal article" date="2019" name="Int. J. Syst. Evol. Microbiol.">
        <title>The Global Catalogue of Microorganisms (GCM) 10K type strain sequencing project: providing services to taxonomists for standard genome sequencing and annotation.</title>
        <authorList>
            <consortium name="The Broad Institute Genomics Platform"/>
            <consortium name="The Broad Institute Genome Sequencing Center for Infectious Disease"/>
            <person name="Wu L."/>
            <person name="Ma J."/>
        </authorList>
    </citation>
    <scope>NUCLEOTIDE SEQUENCE [LARGE SCALE GENOMIC DNA]</scope>
    <source>
        <strain evidence="2">TBRC 5832</strain>
    </source>
</reference>
<dbReference type="Proteomes" id="UP001595867">
    <property type="component" value="Unassembled WGS sequence"/>
</dbReference>
<accession>A0ABV8J322</accession>
<dbReference type="EMBL" id="JBHSBL010000019">
    <property type="protein sequence ID" value="MFC4068355.1"/>
    <property type="molecule type" value="Genomic_DNA"/>
</dbReference>
<dbReference type="InterPro" id="IPR035944">
    <property type="entry name" value="YfbM-like_sf"/>
</dbReference>
<proteinExistence type="predicted"/>
<evidence type="ECO:0000313" key="1">
    <source>
        <dbReference type="EMBL" id="MFC4068355.1"/>
    </source>
</evidence>
<dbReference type="SUPFAM" id="SSF111069">
    <property type="entry name" value="Hypothetical protein yfbM"/>
    <property type="match status" value="1"/>
</dbReference>
<sequence>MACRGYFLALDERCTARLLACDSDDALRDVLEEFDMNADMSDECVVDKAWDGIHRCLTEGGLGSDDGTYPLNAVVLGGRHLYRGDAYIVCHNSAGEVREIAAALDEADLEQFAAVFWSLDAGDYGAYIDQHGLTYLLDYLKDVTAFYHRAATAGWSTVFVVDQ</sequence>
<gene>
    <name evidence="1" type="ORF">ACFO0C_25795</name>
</gene>
<keyword evidence="2" id="KW-1185">Reference proteome</keyword>
<dbReference type="RefSeq" id="WP_378069255.1">
    <property type="nucleotide sequence ID" value="NZ_JBHSBL010000019.1"/>
</dbReference>
<dbReference type="Gene3D" id="3.40.1760.10">
    <property type="entry name" value="YfbM-like super family"/>
    <property type="match status" value="1"/>
</dbReference>
<evidence type="ECO:0000313" key="2">
    <source>
        <dbReference type="Proteomes" id="UP001595867"/>
    </source>
</evidence>
<dbReference type="InterPro" id="IPR015068">
    <property type="entry name" value="DUF1877"/>
</dbReference>
<name>A0ABV8J322_9ACTN</name>
<comment type="caution">
    <text evidence="1">The sequence shown here is derived from an EMBL/GenBank/DDBJ whole genome shotgun (WGS) entry which is preliminary data.</text>
</comment>
<dbReference type="Pfam" id="PF08974">
    <property type="entry name" value="DUF1877"/>
    <property type="match status" value="1"/>
</dbReference>